<dbReference type="PANTHER" id="PTHR33204">
    <property type="entry name" value="TRANSCRIPTIONAL REGULATOR, MARR FAMILY"/>
    <property type="match status" value="1"/>
</dbReference>
<evidence type="ECO:0000259" key="4">
    <source>
        <dbReference type="PROSITE" id="PS51118"/>
    </source>
</evidence>
<accession>A0ABW3K1H9</accession>
<dbReference type="InterPro" id="IPR036390">
    <property type="entry name" value="WH_DNA-bd_sf"/>
</dbReference>
<sequence length="114" mass="12817">MVYNACGQKEVTTLHHDLPNYMECPAEPILKLISGKWKPQILYLASKGTLRFNSLLRQLPGSNKQSVSAALRELEDAQVLSKKVVQEKPLHIEYTITEKGQSMLSIFRLASSFA</sequence>
<dbReference type="Gene3D" id="1.10.10.10">
    <property type="entry name" value="Winged helix-like DNA-binding domain superfamily/Winged helix DNA-binding domain"/>
    <property type="match status" value="1"/>
</dbReference>
<protein>
    <submittedName>
        <fullName evidence="5">Winged helix-turn-helix transcriptional regulator</fullName>
    </submittedName>
</protein>
<keyword evidence="1" id="KW-0805">Transcription regulation</keyword>
<evidence type="ECO:0000256" key="1">
    <source>
        <dbReference type="ARBA" id="ARBA00023015"/>
    </source>
</evidence>
<dbReference type="PROSITE" id="PS51118">
    <property type="entry name" value="HTH_HXLR"/>
    <property type="match status" value="1"/>
</dbReference>
<keyword evidence="2" id="KW-0238">DNA-binding</keyword>
<gene>
    <name evidence="5" type="ORF">ACFQ21_11770</name>
</gene>
<dbReference type="Pfam" id="PF01638">
    <property type="entry name" value="HxlR"/>
    <property type="match status" value="1"/>
</dbReference>
<dbReference type="SUPFAM" id="SSF46785">
    <property type="entry name" value="Winged helix' DNA-binding domain"/>
    <property type="match status" value="1"/>
</dbReference>
<evidence type="ECO:0000256" key="3">
    <source>
        <dbReference type="ARBA" id="ARBA00023163"/>
    </source>
</evidence>
<proteinExistence type="predicted"/>
<dbReference type="InterPro" id="IPR002577">
    <property type="entry name" value="HTH_HxlR"/>
</dbReference>
<name>A0ABW3K1H9_9BACT</name>
<organism evidence="5 6">
    <name type="scientific">Ohtaekwangia kribbensis</name>
    <dbReference type="NCBI Taxonomy" id="688913"/>
    <lineage>
        <taxon>Bacteria</taxon>
        <taxon>Pseudomonadati</taxon>
        <taxon>Bacteroidota</taxon>
        <taxon>Cytophagia</taxon>
        <taxon>Cytophagales</taxon>
        <taxon>Fulvivirgaceae</taxon>
        <taxon>Ohtaekwangia</taxon>
    </lineage>
</organism>
<keyword evidence="6" id="KW-1185">Reference proteome</keyword>
<evidence type="ECO:0000256" key="2">
    <source>
        <dbReference type="ARBA" id="ARBA00023125"/>
    </source>
</evidence>
<dbReference type="Proteomes" id="UP001597112">
    <property type="component" value="Unassembled WGS sequence"/>
</dbReference>
<comment type="caution">
    <text evidence="5">The sequence shown here is derived from an EMBL/GenBank/DDBJ whole genome shotgun (WGS) entry which is preliminary data.</text>
</comment>
<dbReference type="RefSeq" id="WP_377579197.1">
    <property type="nucleotide sequence ID" value="NZ_JBHTKA010000003.1"/>
</dbReference>
<keyword evidence="3" id="KW-0804">Transcription</keyword>
<dbReference type="InterPro" id="IPR036388">
    <property type="entry name" value="WH-like_DNA-bd_sf"/>
</dbReference>
<evidence type="ECO:0000313" key="6">
    <source>
        <dbReference type="Proteomes" id="UP001597112"/>
    </source>
</evidence>
<evidence type="ECO:0000313" key="5">
    <source>
        <dbReference type="EMBL" id="MFD0999989.1"/>
    </source>
</evidence>
<feature type="domain" description="HTH hxlR-type" evidence="4">
    <location>
        <begin position="24"/>
        <end position="114"/>
    </location>
</feature>
<dbReference type="EMBL" id="JBHTKA010000003">
    <property type="protein sequence ID" value="MFD0999989.1"/>
    <property type="molecule type" value="Genomic_DNA"/>
</dbReference>
<reference evidence="6" key="1">
    <citation type="journal article" date="2019" name="Int. J. Syst. Evol. Microbiol.">
        <title>The Global Catalogue of Microorganisms (GCM) 10K type strain sequencing project: providing services to taxonomists for standard genome sequencing and annotation.</title>
        <authorList>
            <consortium name="The Broad Institute Genomics Platform"/>
            <consortium name="The Broad Institute Genome Sequencing Center for Infectious Disease"/>
            <person name="Wu L."/>
            <person name="Ma J."/>
        </authorList>
    </citation>
    <scope>NUCLEOTIDE SEQUENCE [LARGE SCALE GENOMIC DNA]</scope>
    <source>
        <strain evidence="6">CCUG 58938</strain>
    </source>
</reference>